<organism evidence="2 3">
    <name type="scientific">Pseudohongiella nitratireducens</name>
    <dbReference type="NCBI Taxonomy" id="1768907"/>
    <lineage>
        <taxon>Bacteria</taxon>
        <taxon>Pseudomonadati</taxon>
        <taxon>Pseudomonadota</taxon>
        <taxon>Gammaproteobacteria</taxon>
        <taxon>Pseudomonadales</taxon>
        <taxon>Pseudohongiellaceae</taxon>
        <taxon>Pseudohongiella</taxon>
    </lineage>
</organism>
<evidence type="ECO:0008006" key="4">
    <source>
        <dbReference type="Google" id="ProtNLM"/>
    </source>
</evidence>
<dbReference type="EMBL" id="BMIY01000010">
    <property type="protein sequence ID" value="GFZ79691.1"/>
    <property type="molecule type" value="Genomic_DNA"/>
</dbReference>
<dbReference type="NCBIfam" id="TIGR00481">
    <property type="entry name" value="YbhB/YbcL family Raf kinase inhibitor-like protein"/>
    <property type="match status" value="1"/>
</dbReference>
<evidence type="ECO:0000313" key="3">
    <source>
        <dbReference type="Proteomes" id="UP000627715"/>
    </source>
</evidence>
<dbReference type="OrthoDB" id="9770043at2"/>
<keyword evidence="3" id="KW-1185">Reference proteome</keyword>
<proteinExistence type="predicted"/>
<keyword evidence="1" id="KW-0732">Signal</keyword>
<dbReference type="RefSeq" id="WP_157885590.1">
    <property type="nucleotide sequence ID" value="NZ_BMIY01000010.1"/>
</dbReference>
<sequence length="200" mass="21832">MLYHAMIINTVHKVRSVSTQYLAMLALMIVFPTAQAAEMEDTITVSSTAFEHHGTVPLAYSAYGDNTVPSITWSDLPEGTQQLALVMDDPIAPTPQPFVHWVAYNIPADAEGLPEGLTREAEVNVDGLEGMINGVNGLRQTGYFGPRPPKDGKLHAYHFRIYALDSELDLPAGLNKAELLEAIDGHVLGTGMLMGHYEEK</sequence>
<reference evidence="2" key="1">
    <citation type="journal article" date="2014" name="Int. J. Syst. Evol. Microbiol.">
        <title>Complete genome sequence of Corynebacterium casei LMG S-19264T (=DSM 44701T), isolated from a smear-ripened cheese.</title>
        <authorList>
            <consortium name="US DOE Joint Genome Institute (JGI-PGF)"/>
            <person name="Walter F."/>
            <person name="Albersmeier A."/>
            <person name="Kalinowski J."/>
            <person name="Ruckert C."/>
        </authorList>
    </citation>
    <scope>NUCLEOTIDE SEQUENCE</scope>
    <source>
        <strain evidence="2">CGMCC 1.15425</strain>
    </source>
</reference>
<dbReference type="Pfam" id="PF01161">
    <property type="entry name" value="PBP"/>
    <property type="match status" value="1"/>
</dbReference>
<feature type="chain" id="PRO_5036919941" description="Phospholipid-binding protein" evidence="1">
    <location>
        <begin position="37"/>
        <end position="200"/>
    </location>
</feature>
<gene>
    <name evidence="2" type="ORF">GCM10011403_23530</name>
</gene>
<dbReference type="PANTHER" id="PTHR30289">
    <property type="entry name" value="UNCHARACTERIZED PROTEIN YBCL-RELATED"/>
    <property type="match status" value="1"/>
</dbReference>
<dbReference type="CDD" id="cd00865">
    <property type="entry name" value="PEBP_bact_arch"/>
    <property type="match status" value="1"/>
</dbReference>
<dbReference type="InterPro" id="IPR008914">
    <property type="entry name" value="PEBP"/>
</dbReference>
<dbReference type="InterPro" id="IPR036610">
    <property type="entry name" value="PEBP-like_sf"/>
</dbReference>
<dbReference type="PANTHER" id="PTHR30289:SF1">
    <property type="entry name" value="PEBP (PHOSPHATIDYLETHANOLAMINE-BINDING PROTEIN) FAMILY PROTEIN"/>
    <property type="match status" value="1"/>
</dbReference>
<dbReference type="Proteomes" id="UP000627715">
    <property type="component" value="Unassembled WGS sequence"/>
</dbReference>
<dbReference type="Gene3D" id="3.90.280.10">
    <property type="entry name" value="PEBP-like"/>
    <property type="match status" value="1"/>
</dbReference>
<comment type="caution">
    <text evidence="2">The sequence shown here is derived from an EMBL/GenBank/DDBJ whole genome shotgun (WGS) entry which is preliminary data.</text>
</comment>
<dbReference type="InterPro" id="IPR005247">
    <property type="entry name" value="YbhB_YbcL/LppC-like"/>
</dbReference>
<accession>A0A916QLF9</accession>
<reference evidence="2" key="2">
    <citation type="submission" date="2020-09" db="EMBL/GenBank/DDBJ databases">
        <authorList>
            <person name="Sun Q."/>
            <person name="Zhou Y."/>
        </authorList>
    </citation>
    <scope>NUCLEOTIDE SEQUENCE</scope>
    <source>
        <strain evidence="2">CGMCC 1.15425</strain>
    </source>
</reference>
<dbReference type="AlphaFoldDB" id="A0A916QLF9"/>
<evidence type="ECO:0000256" key="1">
    <source>
        <dbReference type="SAM" id="SignalP"/>
    </source>
</evidence>
<name>A0A916QLF9_9GAMM</name>
<protein>
    <recommendedName>
        <fullName evidence="4">Phospholipid-binding protein</fullName>
    </recommendedName>
</protein>
<evidence type="ECO:0000313" key="2">
    <source>
        <dbReference type="EMBL" id="GFZ79691.1"/>
    </source>
</evidence>
<feature type="signal peptide" evidence="1">
    <location>
        <begin position="1"/>
        <end position="36"/>
    </location>
</feature>
<dbReference type="SUPFAM" id="SSF49777">
    <property type="entry name" value="PEBP-like"/>
    <property type="match status" value="1"/>
</dbReference>